<dbReference type="SUPFAM" id="SSF55729">
    <property type="entry name" value="Acyl-CoA N-acyltransferases (Nat)"/>
    <property type="match status" value="1"/>
</dbReference>
<dbReference type="AlphaFoldDB" id="A0A2N0D6H1"/>
<dbReference type="CDD" id="cd04301">
    <property type="entry name" value="NAT_SF"/>
    <property type="match status" value="1"/>
</dbReference>
<protein>
    <submittedName>
        <fullName evidence="4 5">N-acetyltransferase</fullName>
    </submittedName>
</protein>
<dbReference type="Proteomes" id="UP001060123">
    <property type="component" value="Chromosome"/>
</dbReference>
<name>A0A2N0D6H1_RHISU</name>
<evidence type="ECO:0000256" key="2">
    <source>
        <dbReference type="ARBA" id="ARBA00023315"/>
    </source>
</evidence>
<feature type="domain" description="N-acetyltransferase" evidence="3">
    <location>
        <begin position="3"/>
        <end position="172"/>
    </location>
</feature>
<sequence>MTMSFRKALPDDAANVAALTTQVWLHTYARTGIRQALSDYVLTQFTAENFRPHLAGDTQYFILCEIDGHLVGYLRLDFDAPCPELSDVTTQVVTLYVQEHFIGKGIGAELLREADRLSARRSATHIWLAVNHQNAHAIQFYERQGFERRGSTYFEFEGERHENLIYLRIVAQPKG</sequence>
<dbReference type="Pfam" id="PF00583">
    <property type="entry name" value="Acetyltransf_1"/>
    <property type="match status" value="1"/>
</dbReference>
<reference evidence="4 6" key="1">
    <citation type="submission" date="2017-11" db="EMBL/GenBank/DDBJ databases">
        <authorList>
            <person name="Han C.G."/>
        </authorList>
    </citation>
    <scope>NUCLEOTIDE SEQUENCE [LARGE SCALE GENOMIC DNA]</scope>
    <source>
        <strain evidence="4 6">HCNT1</strain>
    </source>
</reference>
<evidence type="ECO:0000259" key="3">
    <source>
        <dbReference type="PROSITE" id="PS51186"/>
    </source>
</evidence>
<reference evidence="5" key="3">
    <citation type="submission" date="2022-09" db="EMBL/GenBank/DDBJ databases">
        <title>Australian commercial rhizobial inoculants.</title>
        <authorList>
            <person name="Kohlmeier M.G."/>
            <person name="O'Hara G.W."/>
            <person name="Colombi E."/>
            <person name="Ramsay J.P."/>
            <person name="Terpolilli J."/>
        </authorList>
    </citation>
    <scope>NUCLEOTIDE SEQUENCE</scope>
    <source>
        <strain evidence="5">WSM1592</strain>
    </source>
</reference>
<dbReference type="EMBL" id="CP104143">
    <property type="protein sequence ID" value="UWU13408.1"/>
    <property type="molecule type" value="Genomic_DNA"/>
</dbReference>
<keyword evidence="7" id="KW-1185">Reference proteome</keyword>
<dbReference type="STRING" id="1041146.GCA_000427985_00745"/>
<dbReference type="InterPro" id="IPR050832">
    <property type="entry name" value="Bact_Acetyltransf"/>
</dbReference>
<dbReference type="PROSITE" id="PS51186">
    <property type="entry name" value="GNAT"/>
    <property type="match status" value="1"/>
</dbReference>
<dbReference type="InterPro" id="IPR000182">
    <property type="entry name" value="GNAT_dom"/>
</dbReference>
<dbReference type="EMBL" id="PIQN01000016">
    <property type="protein sequence ID" value="PKA41704.1"/>
    <property type="molecule type" value="Genomic_DNA"/>
</dbReference>
<organism evidence="4 6">
    <name type="scientific">Rhizobium sullae</name>
    <name type="common">Rhizobium hedysari</name>
    <dbReference type="NCBI Taxonomy" id="50338"/>
    <lineage>
        <taxon>Bacteria</taxon>
        <taxon>Pseudomonadati</taxon>
        <taxon>Pseudomonadota</taxon>
        <taxon>Alphaproteobacteria</taxon>
        <taxon>Hyphomicrobiales</taxon>
        <taxon>Rhizobiaceae</taxon>
        <taxon>Rhizobium/Agrobacterium group</taxon>
        <taxon>Rhizobium</taxon>
    </lineage>
</organism>
<dbReference type="Proteomes" id="UP000232164">
    <property type="component" value="Unassembled WGS sequence"/>
</dbReference>
<accession>A0A2N0D6H1</accession>
<keyword evidence="2" id="KW-0012">Acyltransferase</keyword>
<dbReference type="InterPro" id="IPR016181">
    <property type="entry name" value="Acyl_CoA_acyltransferase"/>
</dbReference>
<dbReference type="RefSeq" id="WP_084606371.1">
    <property type="nucleotide sequence ID" value="NZ_CP104143.1"/>
</dbReference>
<keyword evidence="1 4" id="KW-0808">Transferase</keyword>
<evidence type="ECO:0000313" key="7">
    <source>
        <dbReference type="Proteomes" id="UP001060123"/>
    </source>
</evidence>
<reference evidence="4 6" key="2">
    <citation type="submission" date="2017-12" db="EMBL/GenBank/DDBJ databases">
        <title>Genome sequence of Rhizobium sullae HCNT1 isolated from Sulla coronaria nodules and featuring peculiar denitrification phenotypes.</title>
        <authorList>
            <person name="De Diego-Diaz B."/>
            <person name="Treu L."/>
            <person name="Campanaro S."/>
            <person name="Da Silva Duarte V."/>
            <person name="Basaglia M."/>
            <person name="Favaro L."/>
            <person name="Casella S."/>
            <person name="Squartini A."/>
        </authorList>
    </citation>
    <scope>NUCLEOTIDE SEQUENCE [LARGE SCALE GENOMIC DNA]</scope>
    <source>
        <strain evidence="4 6">HCNT1</strain>
    </source>
</reference>
<evidence type="ECO:0000256" key="1">
    <source>
        <dbReference type="ARBA" id="ARBA00022679"/>
    </source>
</evidence>
<evidence type="ECO:0000313" key="6">
    <source>
        <dbReference type="Proteomes" id="UP000232164"/>
    </source>
</evidence>
<dbReference type="PANTHER" id="PTHR43877:SF2">
    <property type="entry name" value="AMINOALKYLPHOSPHONATE N-ACETYLTRANSFERASE-RELATED"/>
    <property type="match status" value="1"/>
</dbReference>
<evidence type="ECO:0000313" key="5">
    <source>
        <dbReference type="EMBL" id="UWU13408.1"/>
    </source>
</evidence>
<dbReference type="GO" id="GO:0016747">
    <property type="term" value="F:acyltransferase activity, transferring groups other than amino-acyl groups"/>
    <property type="evidence" value="ECO:0007669"/>
    <property type="project" value="InterPro"/>
</dbReference>
<dbReference type="PANTHER" id="PTHR43877">
    <property type="entry name" value="AMINOALKYLPHOSPHONATE N-ACETYLTRANSFERASE-RELATED-RELATED"/>
    <property type="match status" value="1"/>
</dbReference>
<dbReference type="Gene3D" id="3.40.630.30">
    <property type="match status" value="1"/>
</dbReference>
<evidence type="ECO:0000313" key="4">
    <source>
        <dbReference type="EMBL" id="PKA41704.1"/>
    </source>
</evidence>
<gene>
    <name evidence="4" type="ORF">CWR43_20330</name>
    <name evidence="5" type="ORF">N2599_14785</name>
</gene>
<proteinExistence type="predicted"/>